<dbReference type="Gene3D" id="2.170.190.11">
    <property type="entry name" value="Molybdopterin biosynthesis moea protein, domain 3"/>
    <property type="match status" value="1"/>
</dbReference>
<accession>A0A6N9Q1V3</accession>
<dbReference type="SUPFAM" id="SSF53218">
    <property type="entry name" value="Molybdenum cofactor biosynthesis proteins"/>
    <property type="match status" value="1"/>
</dbReference>
<keyword evidence="10 13" id="KW-0460">Magnesium</keyword>
<evidence type="ECO:0000256" key="7">
    <source>
        <dbReference type="ARBA" id="ARBA00022505"/>
    </source>
</evidence>
<dbReference type="FunFam" id="3.40.980.10:FF:000004">
    <property type="entry name" value="Molybdopterin molybdenumtransferase"/>
    <property type="match status" value="1"/>
</dbReference>
<comment type="similarity">
    <text evidence="4 13">Belongs to the MoeA family.</text>
</comment>
<dbReference type="AlphaFoldDB" id="A0A6N9Q1V3"/>
<evidence type="ECO:0000256" key="1">
    <source>
        <dbReference type="ARBA" id="ARBA00001946"/>
    </source>
</evidence>
<evidence type="ECO:0000313" key="15">
    <source>
        <dbReference type="EMBL" id="NBI28973.1"/>
    </source>
</evidence>
<dbReference type="SUPFAM" id="SSF63882">
    <property type="entry name" value="MoeA N-terminal region -like"/>
    <property type="match status" value="1"/>
</dbReference>
<evidence type="ECO:0000256" key="5">
    <source>
        <dbReference type="ARBA" id="ARBA00013269"/>
    </source>
</evidence>
<evidence type="ECO:0000256" key="10">
    <source>
        <dbReference type="ARBA" id="ARBA00022842"/>
    </source>
</evidence>
<comment type="cofactor">
    <cofactor evidence="1 13">
        <name>Mg(2+)</name>
        <dbReference type="ChEBI" id="CHEBI:18420"/>
    </cofactor>
</comment>
<dbReference type="GO" id="GO:0061599">
    <property type="term" value="F:molybdopterin molybdotransferase activity"/>
    <property type="evidence" value="ECO:0007669"/>
    <property type="project" value="UniProtKB-UniRule"/>
</dbReference>
<keyword evidence="8 13" id="KW-0808">Transferase</keyword>
<dbReference type="PANTHER" id="PTHR10192:SF5">
    <property type="entry name" value="GEPHYRIN"/>
    <property type="match status" value="1"/>
</dbReference>
<keyword evidence="11 13" id="KW-0501">Molybdenum cofactor biosynthesis</keyword>
<keyword evidence="7 13" id="KW-0500">Molybdenum</keyword>
<evidence type="ECO:0000256" key="8">
    <source>
        <dbReference type="ARBA" id="ARBA00022679"/>
    </source>
</evidence>
<dbReference type="OrthoDB" id="9804758at2"/>
<dbReference type="EC" id="2.10.1.1" evidence="5 13"/>
<dbReference type="InterPro" id="IPR038987">
    <property type="entry name" value="MoeA-like"/>
</dbReference>
<evidence type="ECO:0000256" key="12">
    <source>
        <dbReference type="ARBA" id="ARBA00047317"/>
    </source>
</evidence>
<dbReference type="InterPro" id="IPR036135">
    <property type="entry name" value="MoeA_linker/N_sf"/>
</dbReference>
<dbReference type="Gene3D" id="3.90.105.10">
    <property type="entry name" value="Molybdopterin biosynthesis moea protein, domain 2"/>
    <property type="match status" value="1"/>
</dbReference>
<dbReference type="InterPro" id="IPR036688">
    <property type="entry name" value="MoeA_C_domain_IV_sf"/>
</dbReference>
<dbReference type="Pfam" id="PF03453">
    <property type="entry name" value="MoeA_N"/>
    <property type="match status" value="1"/>
</dbReference>
<dbReference type="GO" id="GO:0046872">
    <property type="term" value="F:metal ion binding"/>
    <property type="evidence" value="ECO:0007669"/>
    <property type="project" value="UniProtKB-UniRule"/>
</dbReference>
<evidence type="ECO:0000313" key="16">
    <source>
        <dbReference type="Proteomes" id="UP000448943"/>
    </source>
</evidence>
<evidence type="ECO:0000259" key="14">
    <source>
        <dbReference type="SMART" id="SM00852"/>
    </source>
</evidence>
<dbReference type="SMART" id="SM00852">
    <property type="entry name" value="MoCF_biosynth"/>
    <property type="match status" value="1"/>
</dbReference>
<gene>
    <name evidence="15" type="ORF">ERL59_08370</name>
</gene>
<dbReference type="Pfam" id="PF03454">
    <property type="entry name" value="MoeA_C"/>
    <property type="match status" value="1"/>
</dbReference>
<dbReference type="Proteomes" id="UP000448943">
    <property type="component" value="Unassembled WGS sequence"/>
</dbReference>
<evidence type="ECO:0000256" key="3">
    <source>
        <dbReference type="ARBA" id="ARBA00005046"/>
    </source>
</evidence>
<dbReference type="UniPathway" id="UPA00344"/>
<comment type="caution">
    <text evidence="15">The sequence shown here is derived from an EMBL/GenBank/DDBJ whole genome shotgun (WGS) entry which is preliminary data.</text>
</comment>
<comment type="pathway">
    <text evidence="3 13">Cofactor biosynthesis; molybdopterin biosynthesis.</text>
</comment>
<keyword evidence="9 13" id="KW-0479">Metal-binding</keyword>
<evidence type="ECO:0000256" key="11">
    <source>
        <dbReference type="ARBA" id="ARBA00023150"/>
    </source>
</evidence>
<dbReference type="FunFam" id="2.170.190.11:FF:000001">
    <property type="entry name" value="Molybdopterin molybdenumtransferase"/>
    <property type="match status" value="1"/>
</dbReference>
<dbReference type="CDD" id="cd00887">
    <property type="entry name" value="MoeA"/>
    <property type="match status" value="1"/>
</dbReference>
<dbReference type="InterPro" id="IPR036425">
    <property type="entry name" value="MoaB/Mog-like_dom_sf"/>
</dbReference>
<comment type="function">
    <text evidence="2 13">Catalyzes the insertion of molybdate into adenylated molybdopterin with the concomitant release of AMP.</text>
</comment>
<evidence type="ECO:0000256" key="6">
    <source>
        <dbReference type="ARBA" id="ARBA00021108"/>
    </source>
</evidence>
<dbReference type="EMBL" id="SIJB01000019">
    <property type="protein sequence ID" value="NBI28973.1"/>
    <property type="molecule type" value="Genomic_DNA"/>
</dbReference>
<dbReference type="NCBIfam" id="TIGR00177">
    <property type="entry name" value="molyb_syn"/>
    <property type="match status" value="1"/>
</dbReference>
<dbReference type="Gene3D" id="3.40.980.10">
    <property type="entry name" value="MoaB/Mog-like domain"/>
    <property type="match status" value="1"/>
</dbReference>
<dbReference type="RefSeq" id="WP_160645773.1">
    <property type="nucleotide sequence ID" value="NZ_SIJB01000019.1"/>
</dbReference>
<dbReference type="PANTHER" id="PTHR10192">
    <property type="entry name" value="MOLYBDOPTERIN BIOSYNTHESIS PROTEIN"/>
    <property type="match status" value="1"/>
</dbReference>
<dbReference type="GO" id="GO:0005829">
    <property type="term" value="C:cytosol"/>
    <property type="evidence" value="ECO:0007669"/>
    <property type="project" value="TreeGrafter"/>
</dbReference>
<dbReference type="InterPro" id="IPR005110">
    <property type="entry name" value="MoeA_linker/N"/>
</dbReference>
<proteinExistence type="inferred from homology"/>
<protein>
    <recommendedName>
        <fullName evidence="6 13">Molybdopterin molybdenumtransferase</fullName>
        <ecNumber evidence="5 13">2.10.1.1</ecNumber>
    </recommendedName>
</protein>
<dbReference type="Gene3D" id="2.40.340.10">
    <property type="entry name" value="MoeA, C-terminal, domain IV"/>
    <property type="match status" value="1"/>
</dbReference>
<sequence length="424" mass="46937">MKGNKDIPSKFKRNIVQVSEAQKLIFKHIQNGNIEKIPLIESLGRRLAQDFIAPIDLPHFRRSGMDGYAIRSIDTKGLSSSNPMILEVIETIPSGKVPSQSISAKQAARIMTGAMLPDGADAVIMFEMTEEFIENGKKYIRIKREINKKQNVTNIGEEVESGTHLMNRGRKIGIGEIALLATYGFHIVEVYKKPAVAIIATGSELQDIQEPLEMGKIRNSNSSMIASLIIEAGGNPIWIDKLPDDLNIAKNKILELLETVDIVITTGGVSVGDYDIMFDFFQQWKAGEMLFNKVAMRPGSPTTVGIFQNHFLFALSGNPGACFVGFELFIRPVLKGMQGCDRLYPDTFIAYLEEDFTKVNAFQRFIRAKSRIDHGSVYVKPIGEDKSSVMVSIKDANCLIVIPAGGQGLSKGDKVKVIRLKELE</sequence>
<evidence type="ECO:0000256" key="2">
    <source>
        <dbReference type="ARBA" id="ARBA00002901"/>
    </source>
</evidence>
<evidence type="ECO:0000256" key="9">
    <source>
        <dbReference type="ARBA" id="ARBA00022723"/>
    </source>
</evidence>
<organism evidence="15 16">
    <name type="scientific">Chengkuizengella marina</name>
    <dbReference type="NCBI Taxonomy" id="2507566"/>
    <lineage>
        <taxon>Bacteria</taxon>
        <taxon>Bacillati</taxon>
        <taxon>Bacillota</taxon>
        <taxon>Bacilli</taxon>
        <taxon>Bacillales</taxon>
        <taxon>Paenibacillaceae</taxon>
        <taxon>Chengkuizengella</taxon>
    </lineage>
</organism>
<dbReference type="InterPro" id="IPR005111">
    <property type="entry name" value="MoeA_C_domain_IV"/>
</dbReference>
<feature type="domain" description="MoaB/Mog" evidence="14">
    <location>
        <begin position="197"/>
        <end position="336"/>
    </location>
</feature>
<reference evidence="15 16" key="1">
    <citation type="submission" date="2019-01" db="EMBL/GenBank/DDBJ databases">
        <title>Chengkuizengella sp. nov., isolated from deep-sea sediment of East Pacific Ocean.</title>
        <authorList>
            <person name="Yang J."/>
            <person name="Lai Q."/>
            <person name="Shao Z."/>
        </authorList>
    </citation>
    <scope>NUCLEOTIDE SEQUENCE [LARGE SCALE GENOMIC DNA]</scope>
    <source>
        <strain evidence="15 16">YPA3-1-1</strain>
    </source>
</reference>
<evidence type="ECO:0000256" key="13">
    <source>
        <dbReference type="RuleBase" id="RU365090"/>
    </source>
</evidence>
<dbReference type="InterPro" id="IPR001453">
    <property type="entry name" value="MoaB/Mog_dom"/>
</dbReference>
<dbReference type="GO" id="GO:0006777">
    <property type="term" value="P:Mo-molybdopterin cofactor biosynthetic process"/>
    <property type="evidence" value="ECO:0007669"/>
    <property type="project" value="UniProtKB-UniRule"/>
</dbReference>
<comment type="catalytic activity">
    <reaction evidence="12">
        <text>adenylyl-molybdopterin + molybdate = Mo-molybdopterin + AMP + H(+)</text>
        <dbReference type="Rhea" id="RHEA:35047"/>
        <dbReference type="ChEBI" id="CHEBI:15378"/>
        <dbReference type="ChEBI" id="CHEBI:36264"/>
        <dbReference type="ChEBI" id="CHEBI:62727"/>
        <dbReference type="ChEBI" id="CHEBI:71302"/>
        <dbReference type="ChEBI" id="CHEBI:456215"/>
        <dbReference type="EC" id="2.10.1.1"/>
    </reaction>
</comment>
<dbReference type="NCBIfam" id="NF045515">
    <property type="entry name" value="Glp_gephyrin"/>
    <property type="match status" value="1"/>
</dbReference>
<dbReference type="SUPFAM" id="SSF63867">
    <property type="entry name" value="MoeA C-terminal domain-like"/>
    <property type="match status" value="1"/>
</dbReference>
<name>A0A6N9Q1V3_9BACL</name>
<dbReference type="Pfam" id="PF00994">
    <property type="entry name" value="MoCF_biosynth"/>
    <property type="match status" value="1"/>
</dbReference>
<keyword evidence="16" id="KW-1185">Reference proteome</keyword>
<evidence type="ECO:0000256" key="4">
    <source>
        <dbReference type="ARBA" id="ARBA00010763"/>
    </source>
</evidence>